<dbReference type="STRING" id="45065.Lgee_1717"/>
<dbReference type="PATRIC" id="fig|45065.4.peg.1867"/>
<comment type="caution">
    <text evidence="2">The sequence shown here is derived from an EMBL/GenBank/DDBJ whole genome shotgun (WGS) entry which is preliminary data.</text>
</comment>
<feature type="binding site" evidence="1">
    <location>
        <begin position="93"/>
        <end position="94"/>
    </location>
    <ligand>
        <name>S-adenosyl-L-methionine</name>
        <dbReference type="ChEBI" id="CHEBI:59789"/>
    </ligand>
</feature>
<name>A0A0W0TP94_9GAMM</name>
<comment type="caution">
    <text evidence="1">Lacks conserved residue(s) required for the propagation of feature annotation.</text>
</comment>
<dbReference type="Pfam" id="PF04445">
    <property type="entry name" value="SAM_MT"/>
    <property type="match status" value="1"/>
</dbReference>
<comment type="catalytic activity">
    <reaction evidence="1">
        <text>guanosine(1516) in 16S rRNA + S-adenosyl-L-methionine = N(2)-methylguanosine(1516) in 16S rRNA + S-adenosyl-L-homocysteine + H(+)</text>
        <dbReference type="Rhea" id="RHEA:43220"/>
        <dbReference type="Rhea" id="RHEA-COMP:10412"/>
        <dbReference type="Rhea" id="RHEA-COMP:10413"/>
        <dbReference type="ChEBI" id="CHEBI:15378"/>
        <dbReference type="ChEBI" id="CHEBI:57856"/>
        <dbReference type="ChEBI" id="CHEBI:59789"/>
        <dbReference type="ChEBI" id="CHEBI:74269"/>
        <dbReference type="ChEBI" id="CHEBI:74481"/>
        <dbReference type="EC" id="2.1.1.242"/>
    </reaction>
</comment>
<accession>A0A0W0TP94</accession>
<keyword evidence="1" id="KW-0698">rRNA processing</keyword>
<gene>
    <name evidence="1" type="primary">rsmJ</name>
    <name evidence="2" type="ORF">Lgee_1717</name>
</gene>
<dbReference type="EMBL" id="LNYC01000070">
    <property type="protein sequence ID" value="KTC97396.1"/>
    <property type="molecule type" value="Genomic_DNA"/>
</dbReference>
<keyword evidence="1" id="KW-0963">Cytoplasm</keyword>
<dbReference type="HAMAP" id="MF_01523">
    <property type="entry name" value="16SrRNA_methyltr_J"/>
    <property type="match status" value="1"/>
</dbReference>
<dbReference type="Proteomes" id="UP000054785">
    <property type="component" value="Unassembled WGS sequence"/>
</dbReference>
<keyword evidence="1 2" id="KW-0808">Transferase</keyword>
<dbReference type="GO" id="GO:0008990">
    <property type="term" value="F:rRNA (guanine-N2-)-methyltransferase activity"/>
    <property type="evidence" value="ECO:0007669"/>
    <property type="project" value="UniProtKB-UniRule"/>
</dbReference>
<dbReference type="InterPro" id="IPR007536">
    <property type="entry name" value="16SrRNA_methylTrfase_J"/>
</dbReference>
<reference evidence="2 3" key="1">
    <citation type="submission" date="2015-11" db="EMBL/GenBank/DDBJ databases">
        <title>Genomic analysis of 38 Legionella species identifies large and diverse effector repertoires.</title>
        <authorList>
            <person name="Burstein D."/>
            <person name="Amaro F."/>
            <person name="Zusman T."/>
            <person name="Lifshitz Z."/>
            <person name="Cohen O."/>
            <person name="Gilbert J.A."/>
            <person name="Pupko T."/>
            <person name="Shuman H.A."/>
            <person name="Segal G."/>
        </authorList>
    </citation>
    <scope>NUCLEOTIDE SEQUENCE [LARGE SCALE GENOMIC DNA]</scope>
    <source>
        <strain evidence="2 3">ATCC 49504</strain>
    </source>
</reference>
<organism evidence="2 3">
    <name type="scientific">Legionella geestiana</name>
    <dbReference type="NCBI Taxonomy" id="45065"/>
    <lineage>
        <taxon>Bacteria</taxon>
        <taxon>Pseudomonadati</taxon>
        <taxon>Pseudomonadota</taxon>
        <taxon>Gammaproteobacteria</taxon>
        <taxon>Legionellales</taxon>
        <taxon>Legionellaceae</taxon>
        <taxon>Legionella</taxon>
    </lineage>
</organism>
<protein>
    <recommendedName>
        <fullName evidence="1">Ribosomal RNA small subunit methyltransferase J</fullName>
        <ecNumber evidence="1">2.1.1.242</ecNumber>
    </recommendedName>
    <alternativeName>
        <fullName evidence="1">16S rRNA m2G1516 methyltransferase</fullName>
    </alternativeName>
    <alternativeName>
        <fullName evidence="1">rRNA (guanine-N(2)-)-methyltransferase</fullName>
    </alternativeName>
</protein>
<dbReference type="SUPFAM" id="SSF53335">
    <property type="entry name" value="S-adenosyl-L-methionine-dependent methyltransferases"/>
    <property type="match status" value="1"/>
</dbReference>
<evidence type="ECO:0000313" key="2">
    <source>
        <dbReference type="EMBL" id="KTC97396.1"/>
    </source>
</evidence>
<comment type="function">
    <text evidence="1">Specifically methylates the guanosine in position 1516 of 16S rRNA.</text>
</comment>
<sequence length="239" mass="26297">MLSIGFESEAFAEQAEMLGKRLGLEVDNVHEPRLCIGESGLSLKFPGFSPVFADFEKSRRRVLHNRGGQDALIRACRPAPGVRIVDATAGWGRDAAVLASLGAQVTMIEQNPVMHALLEDALQRSSLQENLSLVQGEAGEWLTQLESEVPPDVIYLDPMHPVRQKSALVQKDMQILQQLVNKQPNPHAVLAIAISRAKRSVVVKWPQKSPPLAEPTSRIPGKTVRFDVYAGLGRMLIKE</sequence>
<proteinExistence type="inferred from homology"/>
<dbReference type="CDD" id="cd02440">
    <property type="entry name" value="AdoMet_MTases"/>
    <property type="match status" value="1"/>
</dbReference>
<feature type="binding site" evidence="1">
    <location>
        <position position="157"/>
    </location>
    <ligand>
        <name>S-adenosyl-L-methionine</name>
        <dbReference type="ChEBI" id="CHEBI:59789"/>
    </ligand>
</feature>
<dbReference type="Gene3D" id="3.40.50.150">
    <property type="entry name" value="Vaccinia Virus protein VP39"/>
    <property type="match status" value="1"/>
</dbReference>
<dbReference type="InterPro" id="IPR029063">
    <property type="entry name" value="SAM-dependent_MTases_sf"/>
</dbReference>
<dbReference type="PANTHER" id="PTHR36112:SF1">
    <property type="entry name" value="RIBOSOMAL RNA SMALL SUBUNIT METHYLTRANSFERASE J"/>
    <property type="match status" value="1"/>
</dbReference>
<keyword evidence="3" id="KW-1185">Reference proteome</keyword>
<comment type="subcellular location">
    <subcellularLocation>
        <location evidence="1">Cytoplasm</location>
    </subcellularLocation>
</comment>
<keyword evidence="1" id="KW-0949">S-adenosyl-L-methionine</keyword>
<dbReference type="GO" id="GO:0005737">
    <property type="term" value="C:cytoplasm"/>
    <property type="evidence" value="ECO:0007669"/>
    <property type="project" value="UniProtKB-SubCell"/>
</dbReference>
<dbReference type="AlphaFoldDB" id="A0A0W0TP94"/>
<evidence type="ECO:0000256" key="1">
    <source>
        <dbReference type="HAMAP-Rule" id="MF_01523"/>
    </source>
</evidence>
<evidence type="ECO:0000313" key="3">
    <source>
        <dbReference type="Proteomes" id="UP000054785"/>
    </source>
</evidence>
<dbReference type="EC" id="2.1.1.242" evidence="1"/>
<keyword evidence="1 2" id="KW-0489">Methyltransferase</keyword>
<dbReference type="PANTHER" id="PTHR36112">
    <property type="entry name" value="RIBOSOMAL RNA SMALL SUBUNIT METHYLTRANSFERASE J"/>
    <property type="match status" value="1"/>
</dbReference>
<comment type="similarity">
    <text evidence="1">Belongs to the methyltransferase superfamily. RsmJ family.</text>
</comment>
<dbReference type="RefSeq" id="WP_035903947.1">
    <property type="nucleotide sequence ID" value="NZ_CAAAHN010000004.1"/>
</dbReference>